<evidence type="ECO:0000313" key="2">
    <source>
        <dbReference type="Proteomes" id="UP001589818"/>
    </source>
</evidence>
<protein>
    <recommendedName>
        <fullName evidence="3">Spore coat protein</fullName>
    </recommendedName>
</protein>
<comment type="caution">
    <text evidence="1">The sequence shown here is derived from an EMBL/GenBank/DDBJ whole genome shotgun (WGS) entry which is preliminary data.</text>
</comment>
<evidence type="ECO:0008006" key="3">
    <source>
        <dbReference type="Google" id="ProtNLM"/>
    </source>
</evidence>
<reference evidence="1 2" key="1">
    <citation type="submission" date="2024-09" db="EMBL/GenBank/DDBJ databases">
        <authorList>
            <person name="Sun Q."/>
            <person name="Mori K."/>
        </authorList>
    </citation>
    <scope>NUCLEOTIDE SEQUENCE [LARGE SCALE GENOMIC DNA]</scope>
    <source>
        <strain evidence="1 2">CCM 4839</strain>
    </source>
</reference>
<sequence length="74" mass="8376">MMQPMSAKELEYIVDSISNEDLLLKQCGVVATSATNQAIKQTCHQMINMHQQHIQTLVQSIQQHQQMAPSQPQN</sequence>
<dbReference type="RefSeq" id="WP_204819399.1">
    <property type="nucleotide sequence ID" value="NZ_JANHOF010000003.1"/>
</dbReference>
<gene>
    <name evidence="1" type="ORF">ACFFJ8_13045</name>
</gene>
<evidence type="ECO:0000313" key="1">
    <source>
        <dbReference type="EMBL" id="MFC0392292.1"/>
    </source>
</evidence>
<dbReference type="Proteomes" id="UP001589818">
    <property type="component" value="Unassembled WGS sequence"/>
</dbReference>
<name>A0ABV6J8T5_9BACL</name>
<keyword evidence="2" id="KW-1185">Reference proteome</keyword>
<accession>A0ABV6J8T5</accession>
<organism evidence="1 2">
    <name type="scientific">Paenibacillus mendelii</name>
    <dbReference type="NCBI Taxonomy" id="206163"/>
    <lineage>
        <taxon>Bacteria</taxon>
        <taxon>Bacillati</taxon>
        <taxon>Bacillota</taxon>
        <taxon>Bacilli</taxon>
        <taxon>Bacillales</taxon>
        <taxon>Paenibacillaceae</taxon>
        <taxon>Paenibacillus</taxon>
    </lineage>
</organism>
<dbReference type="EMBL" id="JBHLVF010000017">
    <property type="protein sequence ID" value="MFC0392292.1"/>
    <property type="molecule type" value="Genomic_DNA"/>
</dbReference>
<proteinExistence type="predicted"/>